<evidence type="ECO:0000313" key="3">
    <source>
        <dbReference type="Proteomes" id="UP000029462"/>
    </source>
</evidence>
<dbReference type="InterPro" id="IPR007110">
    <property type="entry name" value="Ig-like_dom"/>
</dbReference>
<dbReference type="eggNOG" id="COG5492">
    <property type="taxonomic scope" value="Bacteria"/>
</dbReference>
<dbReference type="InterPro" id="IPR036179">
    <property type="entry name" value="Ig-like_dom_sf"/>
</dbReference>
<keyword evidence="3" id="KW-1185">Reference proteome</keyword>
<dbReference type="Pfam" id="PF08813">
    <property type="entry name" value="Phage_tail_3"/>
    <property type="match status" value="1"/>
</dbReference>
<dbReference type="InterPro" id="IPR013783">
    <property type="entry name" value="Ig-like_fold"/>
</dbReference>
<dbReference type="STRING" id="1115515.EV102420_37_00250"/>
<gene>
    <name evidence="2" type="ORF">EV102420_37_00250</name>
</gene>
<dbReference type="Gene3D" id="2.60.40.10">
    <property type="entry name" value="Immunoglobulins"/>
    <property type="match status" value="1"/>
</dbReference>
<sequence length="310" mass="33009">MAFAIPNGSRVNVARAYQAPITFTAASNATECELTVASAAGILAGDVVQVSSGWLKLDNMVLRIKSVTGTKIVLESFDTTDVNKFPAGTGAGTLRKIDSWITMPQVMTLSTEGGDQQTISIQFLEDDKARTIPTFKNAVVQVYTFAHDPQLAIYKRLIDLDDSSDTTAVWFHNPRGKADRYYSAKVSFQRVPRTEINAVESNEARMNFESDMQIYPIADSSVSPLAFLTDLPATKSVASGAALDLAVVMKGGSTPYTYVWKKGGTAIPGKTASTFNIPSVGSGDAGVYTCEVTDAAGKTLTSAGCTVSIT</sequence>
<organism evidence="2 3">
    <name type="scientific">Pseudescherichia vulneris NBRC 102420</name>
    <dbReference type="NCBI Taxonomy" id="1115515"/>
    <lineage>
        <taxon>Bacteria</taxon>
        <taxon>Pseudomonadati</taxon>
        <taxon>Pseudomonadota</taxon>
        <taxon>Gammaproteobacteria</taxon>
        <taxon>Enterobacterales</taxon>
        <taxon>Enterobacteriaceae</taxon>
        <taxon>Pseudescherichia</taxon>
    </lineage>
</organism>
<dbReference type="InterPro" id="IPR003598">
    <property type="entry name" value="Ig_sub2"/>
</dbReference>
<proteinExistence type="predicted"/>
<dbReference type="InterPro" id="IPR003599">
    <property type="entry name" value="Ig_sub"/>
</dbReference>
<dbReference type="RefSeq" id="WP_042395756.1">
    <property type="nucleotide sequence ID" value="NZ_BBMZ01000037.1"/>
</dbReference>
<dbReference type="Pfam" id="PF13927">
    <property type="entry name" value="Ig_3"/>
    <property type="match status" value="1"/>
</dbReference>
<dbReference type="Proteomes" id="UP000029462">
    <property type="component" value="Unassembled WGS sequence"/>
</dbReference>
<dbReference type="SMART" id="SM00409">
    <property type="entry name" value="IG"/>
    <property type="match status" value="1"/>
</dbReference>
<evidence type="ECO:0000313" key="2">
    <source>
        <dbReference type="EMBL" id="GAL60386.1"/>
    </source>
</evidence>
<dbReference type="PROSITE" id="PS50835">
    <property type="entry name" value="IG_LIKE"/>
    <property type="match status" value="1"/>
</dbReference>
<feature type="domain" description="Ig-like" evidence="1">
    <location>
        <begin position="224"/>
        <end position="301"/>
    </location>
</feature>
<evidence type="ECO:0000259" key="1">
    <source>
        <dbReference type="PROSITE" id="PS50835"/>
    </source>
</evidence>
<name>A0A090V6F6_PSEVU</name>
<dbReference type="CDD" id="cd00096">
    <property type="entry name" value="Ig"/>
    <property type="match status" value="1"/>
</dbReference>
<reference evidence="2 3" key="1">
    <citation type="submission" date="2014-09" db="EMBL/GenBank/DDBJ databases">
        <title>Whole genome shotgun sequence of Escherichia vulneris NBRC 102420.</title>
        <authorList>
            <person name="Yoshida Y."/>
            <person name="Hosoyama A."/>
            <person name="Tsuchikane K."/>
            <person name="Ohji S."/>
            <person name="Ichikawa N."/>
            <person name="Kimura A."/>
            <person name="Yamazoe A."/>
            <person name="Ezaki T."/>
            <person name="Fujita N."/>
        </authorList>
    </citation>
    <scope>NUCLEOTIDE SEQUENCE [LARGE SCALE GENOMIC DNA]</scope>
    <source>
        <strain evidence="2 3">NBRC 102420</strain>
    </source>
</reference>
<dbReference type="AlphaFoldDB" id="A0A090V6F6"/>
<dbReference type="OrthoDB" id="6538688at2"/>
<dbReference type="EMBL" id="BBMZ01000037">
    <property type="protein sequence ID" value="GAL60386.1"/>
    <property type="molecule type" value="Genomic_DNA"/>
</dbReference>
<protein>
    <recommendedName>
        <fullName evidence="1">Ig-like domain-containing protein</fullName>
    </recommendedName>
</protein>
<accession>A0A090V6F6</accession>
<dbReference type="SUPFAM" id="SSF48726">
    <property type="entry name" value="Immunoglobulin"/>
    <property type="match status" value="1"/>
</dbReference>
<comment type="caution">
    <text evidence="2">The sequence shown here is derived from an EMBL/GenBank/DDBJ whole genome shotgun (WGS) entry which is preliminary data.</text>
</comment>
<dbReference type="InterPro" id="IPR014918">
    <property type="entry name" value="Phage_tail_3"/>
</dbReference>
<dbReference type="SMART" id="SM00408">
    <property type="entry name" value="IGc2"/>
    <property type="match status" value="1"/>
</dbReference>